<dbReference type="PANTHER" id="PTHR30040:SF2">
    <property type="entry name" value="FAD:PROTEIN FMN TRANSFERASE"/>
    <property type="match status" value="1"/>
</dbReference>
<keyword evidence="13" id="KW-1185">Reference proteome</keyword>
<dbReference type="Gene3D" id="3.10.520.10">
    <property type="entry name" value="ApbE-like domains"/>
    <property type="match status" value="1"/>
</dbReference>
<dbReference type="SUPFAM" id="SSF143631">
    <property type="entry name" value="ApbE-like"/>
    <property type="match status" value="1"/>
</dbReference>
<accession>A0ABV0BFX3</accession>
<evidence type="ECO:0000313" key="12">
    <source>
        <dbReference type="EMBL" id="MEN3749531.1"/>
    </source>
</evidence>
<keyword evidence="5 11" id="KW-0808">Transferase</keyword>
<evidence type="ECO:0000256" key="3">
    <source>
        <dbReference type="ARBA" id="ARBA00016337"/>
    </source>
</evidence>
<evidence type="ECO:0000256" key="8">
    <source>
        <dbReference type="ARBA" id="ARBA00022842"/>
    </source>
</evidence>
<evidence type="ECO:0000256" key="5">
    <source>
        <dbReference type="ARBA" id="ARBA00022679"/>
    </source>
</evidence>
<comment type="caution">
    <text evidence="12">The sequence shown here is derived from an EMBL/GenBank/DDBJ whole genome shotgun (WGS) entry which is preliminary data.</text>
</comment>
<evidence type="ECO:0000256" key="1">
    <source>
        <dbReference type="ARBA" id="ARBA00001946"/>
    </source>
</evidence>
<evidence type="ECO:0000256" key="6">
    <source>
        <dbReference type="ARBA" id="ARBA00022723"/>
    </source>
</evidence>
<dbReference type="Pfam" id="PF02424">
    <property type="entry name" value="ApbE"/>
    <property type="match status" value="1"/>
</dbReference>
<comment type="catalytic activity">
    <reaction evidence="10 11">
        <text>L-threonyl-[protein] + FAD = FMN-L-threonyl-[protein] + AMP + H(+)</text>
        <dbReference type="Rhea" id="RHEA:36847"/>
        <dbReference type="Rhea" id="RHEA-COMP:11060"/>
        <dbReference type="Rhea" id="RHEA-COMP:11061"/>
        <dbReference type="ChEBI" id="CHEBI:15378"/>
        <dbReference type="ChEBI" id="CHEBI:30013"/>
        <dbReference type="ChEBI" id="CHEBI:57692"/>
        <dbReference type="ChEBI" id="CHEBI:74257"/>
        <dbReference type="ChEBI" id="CHEBI:456215"/>
        <dbReference type="EC" id="2.7.1.180"/>
    </reaction>
</comment>
<keyword evidence="6 11" id="KW-0479">Metal-binding</keyword>
<dbReference type="EMBL" id="JBDIZK010000014">
    <property type="protein sequence ID" value="MEN3749531.1"/>
    <property type="molecule type" value="Genomic_DNA"/>
</dbReference>
<proteinExistence type="inferred from homology"/>
<gene>
    <name evidence="12" type="ORF">TPR58_20320</name>
</gene>
<evidence type="ECO:0000313" key="13">
    <source>
        <dbReference type="Proteomes" id="UP001427805"/>
    </source>
</evidence>
<comment type="cofactor">
    <cofactor evidence="1">
        <name>Mg(2+)</name>
        <dbReference type="ChEBI" id="CHEBI:18420"/>
    </cofactor>
</comment>
<dbReference type="PIRSF" id="PIRSF006268">
    <property type="entry name" value="ApbE"/>
    <property type="match status" value="1"/>
</dbReference>
<dbReference type="PANTHER" id="PTHR30040">
    <property type="entry name" value="THIAMINE BIOSYNTHESIS LIPOPROTEIN APBE"/>
    <property type="match status" value="1"/>
</dbReference>
<evidence type="ECO:0000256" key="10">
    <source>
        <dbReference type="ARBA" id="ARBA00048540"/>
    </source>
</evidence>
<dbReference type="InterPro" id="IPR003374">
    <property type="entry name" value="ApbE-like_sf"/>
</dbReference>
<keyword evidence="4 11" id="KW-0285">Flavoprotein</keyword>
<sequence length="300" mass="31655">MSRLSGETMGTSWSVRLVDPAPEAMTTIETALDRVVGQMSHWSAGSDLCRFNQAAADVWHPLPSELSDVLAAALRVARASDGAFDPAMGRLVDLWGFGPPGPRGTAPSLAEIRAVQGGRIEHDSARCRARRTDPAALDFSGIAKGHAVDAVAGSLRDTGHRDFLIEIGGELLGEGVKPDGQPWWVDLAPLPGIAPVRIALHGLSVATSGADQRNFVVGGRRYSHTLDPRTGGPIANGVVQLSVIHPNCMLADAWATALTVLGPDASAVAERETLAMHRVWRDGGVLREAMSSALEAMLSD</sequence>
<name>A0ABV0BFX3_9SPHN</name>
<keyword evidence="8 11" id="KW-0460">Magnesium</keyword>
<evidence type="ECO:0000256" key="2">
    <source>
        <dbReference type="ARBA" id="ARBA00011955"/>
    </source>
</evidence>
<evidence type="ECO:0000256" key="9">
    <source>
        <dbReference type="ARBA" id="ARBA00031306"/>
    </source>
</evidence>
<evidence type="ECO:0000256" key="11">
    <source>
        <dbReference type="PIRNR" id="PIRNR006268"/>
    </source>
</evidence>
<dbReference type="Proteomes" id="UP001427805">
    <property type="component" value="Unassembled WGS sequence"/>
</dbReference>
<dbReference type="EC" id="2.7.1.180" evidence="2 11"/>
<evidence type="ECO:0000256" key="7">
    <source>
        <dbReference type="ARBA" id="ARBA00022827"/>
    </source>
</evidence>
<comment type="similarity">
    <text evidence="11">Belongs to the ApbE family.</text>
</comment>
<keyword evidence="7 11" id="KW-0274">FAD</keyword>
<dbReference type="InterPro" id="IPR024932">
    <property type="entry name" value="ApbE"/>
</dbReference>
<dbReference type="GO" id="GO:0016740">
    <property type="term" value="F:transferase activity"/>
    <property type="evidence" value="ECO:0007669"/>
    <property type="project" value="UniProtKB-KW"/>
</dbReference>
<evidence type="ECO:0000256" key="4">
    <source>
        <dbReference type="ARBA" id="ARBA00022630"/>
    </source>
</evidence>
<reference evidence="12 13" key="1">
    <citation type="submission" date="2024-05" db="EMBL/GenBank/DDBJ databases">
        <title>Sphingomonas sp. HF-S3 16S ribosomal RNA gene Genome sequencing and assembly.</title>
        <authorList>
            <person name="Lee H."/>
        </authorList>
    </citation>
    <scope>NUCLEOTIDE SEQUENCE [LARGE SCALE GENOMIC DNA]</scope>
    <source>
        <strain evidence="12 13">HF-S3</strain>
    </source>
</reference>
<protein>
    <recommendedName>
        <fullName evidence="3 11">FAD:protein FMN transferase</fullName>
        <ecNumber evidence="2 11">2.7.1.180</ecNumber>
    </recommendedName>
    <alternativeName>
        <fullName evidence="9 11">Flavin transferase</fullName>
    </alternativeName>
</protein>
<organism evidence="12 13">
    <name type="scientific">Sphingomonas rustica</name>
    <dbReference type="NCBI Taxonomy" id="3103142"/>
    <lineage>
        <taxon>Bacteria</taxon>
        <taxon>Pseudomonadati</taxon>
        <taxon>Pseudomonadota</taxon>
        <taxon>Alphaproteobacteria</taxon>
        <taxon>Sphingomonadales</taxon>
        <taxon>Sphingomonadaceae</taxon>
        <taxon>Sphingomonas</taxon>
    </lineage>
</organism>